<evidence type="ECO:0000313" key="2">
    <source>
        <dbReference type="Proteomes" id="UP001177021"/>
    </source>
</evidence>
<dbReference type="EMBL" id="CASHSV030000206">
    <property type="protein sequence ID" value="CAJ2654072.1"/>
    <property type="molecule type" value="Genomic_DNA"/>
</dbReference>
<evidence type="ECO:0000313" key="1">
    <source>
        <dbReference type="EMBL" id="CAJ2654072.1"/>
    </source>
</evidence>
<organism evidence="1 2">
    <name type="scientific">Trifolium pratense</name>
    <name type="common">Red clover</name>
    <dbReference type="NCBI Taxonomy" id="57577"/>
    <lineage>
        <taxon>Eukaryota</taxon>
        <taxon>Viridiplantae</taxon>
        <taxon>Streptophyta</taxon>
        <taxon>Embryophyta</taxon>
        <taxon>Tracheophyta</taxon>
        <taxon>Spermatophyta</taxon>
        <taxon>Magnoliopsida</taxon>
        <taxon>eudicotyledons</taxon>
        <taxon>Gunneridae</taxon>
        <taxon>Pentapetalae</taxon>
        <taxon>rosids</taxon>
        <taxon>fabids</taxon>
        <taxon>Fabales</taxon>
        <taxon>Fabaceae</taxon>
        <taxon>Papilionoideae</taxon>
        <taxon>50 kb inversion clade</taxon>
        <taxon>NPAAA clade</taxon>
        <taxon>Hologalegina</taxon>
        <taxon>IRL clade</taxon>
        <taxon>Trifolieae</taxon>
        <taxon>Trifolium</taxon>
    </lineage>
</organism>
<protein>
    <submittedName>
        <fullName evidence="1">Uncharacterized protein</fullName>
    </submittedName>
</protein>
<keyword evidence="2" id="KW-1185">Reference proteome</keyword>
<reference evidence="1" key="1">
    <citation type="submission" date="2023-10" db="EMBL/GenBank/DDBJ databases">
        <authorList>
            <person name="Rodriguez Cubillos JULIANA M."/>
            <person name="De Vega J."/>
        </authorList>
    </citation>
    <scope>NUCLEOTIDE SEQUENCE</scope>
</reference>
<name>A0ACB0KBZ1_TRIPR</name>
<proteinExistence type="predicted"/>
<gene>
    <name evidence="1" type="ORF">MILVUS5_LOCUS21302</name>
</gene>
<comment type="caution">
    <text evidence="1">The sequence shown here is derived from an EMBL/GenBank/DDBJ whole genome shotgun (WGS) entry which is preliminary data.</text>
</comment>
<sequence length="361" mass="41458">MEKKTTPYLPSELITEILLRLPVKYLIRFKTVCKSWFTLISNPNFANSNFQLAATQTRRVLSISAIPRQIRSIDFQALLNNHSASPNPNLSIPIPHFYLQIRGSCRGFIFLNCAIYNLIWNPSTGFCKKLPLSDVNYNFANTRYLYGFGYDQSKDDYLLVSLSYNDSRVGDHSSHLQIFSIRDNTWKQIEDPPSRYKSDYNFSKVGLFFNGAIHWFLYRRYSSVNVIVAFDLMERKLLEMLLPDAFIPYLADLDLWVFGEFLSLCAIRNGIVEIWVMREYKVHSSWTKTLVFPIGAVPYFSPIYSTKNGDIIGTIGGTGLVKYNGQGRLLGHCSYCEDPRGSQVIMYTESLLSLPDDNKQV</sequence>
<accession>A0ACB0KBZ1</accession>
<dbReference type="Proteomes" id="UP001177021">
    <property type="component" value="Unassembled WGS sequence"/>
</dbReference>